<dbReference type="GO" id="GO:0005524">
    <property type="term" value="F:ATP binding"/>
    <property type="evidence" value="ECO:0007669"/>
    <property type="project" value="UniProtKB-KW"/>
</dbReference>
<evidence type="ECO:0000256" key="2">
    <source>
        <dbReference type="ARBA" id="ARBA00022475"/>
    </source>
</evidence>
<dbReference type="CDD" id="cd06225">
    <property type="entry name" value="HAMP"/>
    <property type="match status" value="1"/>
</dbReference>
<dbReference type="InterPro" id="IPR010559">
    <property type="entry name" value="Sig_transdc_His_kin_internal"/>
</dbReference>
<evidence type="ECO:0000256" key="1">
    <source>
        <dbReference type="ARBA" id="ARBA00004651"/>
    </source>
</evidence>
<keyword evidence="6" id="KW-0547">Nucleotide-binding</keyword>
<dbReference type="GO" id="GO:0000155">
    <property type="term" value="F:phosphorelay sensor kinase activity"/>
    <property type="evidence" value="ECO:0007669"/>
    <property type="project" value="InterPro"/>
</dbReference>
<feature type="domain" description="HAMP" evidence="14">
    <location>
        <begin position="298"/>
        <end position="340"/>
    </location>
</feature>
<comment type="caution">
    <text evidence="15">The sequence shown here is derived from an EMBL/GenBank/DDBJ whole genome shotgun (WGS) entry which is preliminary data.</text>
</comment>
<sequence>MKTFKFKDRLRKEIMVSSLITISLASLVIFGGLIVYYYYSINREISEESERITNQYISITKYLDENLEMYSETIFARYVDGKLTDRDLYEEYYHFLSRKERNIRIRLLLLDKNKNLLFDSEKKEDIRLIYFLHTIIENNSLEKGVIRRTFFTPQREHTLLSLKEIKQDSHTIGYAAFLMNGNDFLQNSSGNGTQYIIYDNYNNVFSSSSLQFLKGTLEKISSEVTKRNFKDEEGNYYSKQSILESNMNLIVYKKLESLNILWRFSFIIIAILVFFLLLFSRYSSKKIAHNNSQYVEFISNEMKKVINNKNYRFKVESNDEFQFLSENINQMLDELEELNQNNLSLIKENVISERKMLEAQFNPHFLYNTLETIRVATYYDTELANKLILNLNTILRYSISKMNEVATIKTDMIYIENYLEICKERFERFAYEIIVDEQTEEFLIPKLLILPIVENSMKYGFRERKDLQLLIKVVRDEESVIIKVKDNGGGIDDSTLVKVNSNAFKKNGNHHGLYNAKRRLLLMYPNSYFVVESAGKHTTVMMKIRECEKSV</sequence>
<evidence type="ECO:0000256" key="11">
    <source>
        <dbReference type="ARBA" id="ARBA00023136"/>
    </source>
</evidence>
<evidence type="ECO:0000256" key="4">
    <source>
        <dbReference type="ARBA" id="ARBA00022679"/>
    </source>
</evidence>
<accession>A0A941JMM8</accession>
<keyword evidence="7 15" id="KW-0418">Kinase</keyword>
<keyword evidence="5 13" id="KW-0812">Transmembrane</keyword>
<dbReference type="PANTHER" id="PTHR34220">
    <property type="entry name" value="SENSOR HISTIDINE KINASE YPDA"/>
    <property type="match status" value="1"/>
</dbReference>
<proteinExistence type="predicted"/>
<feature type="transmembrane region" description="Helical" evidence="13">
    <location>
        <begin position="20"/>
        <end position="39"/>
    </location>
</feature>
<gene>
    <name evidence="15" type="ORF">KD144_08970</name>
</gene>
<dbReference type="InterPro" id="IPR003660">
    <property type="entry name" value="HAMP_dom"/>
</dbReference>
<feature type="transmembrane region" description="Helical" evidence="13">
    <location>
        <begin position="260"/>
        <end position="279"/>
    </location>
</feature>
<feature type="coiled-coil region" evidence="12">
    <location>
        <begin position="321"/>
        <end position="355"/>
    </location>
</feature>
<evidence type="ECO:0000256" key="13">
    <source>
        <dbReference type="SAM" id="Phobius"/>
    </source>
</evidence>
<dbReference type="Gene3D" id="6.10.340.10">
    <property type="match status" value="1"/>
</dbReference>
<evidence type="ECO:0000256" key="10">
    <source>
        <dbReference type="ARBA" id="ARBA00023012"/>
    </source>
</evidence>
<dbReference type="Gene3D" id="3.30.565.10">
    <property type="entry name" value="Histidine kinase-like ATPase, C-terminal domain"/>
    <property type="match status" value="1"/>
</dbReference>
<dbReference type="Pfam" id="PF06580">
    <property type="entry name" value="His_kinase"/>
    <property type="match status" value="1"/>
</dbReference>
<protein>
    <submittedName>
        <fullName evidence="15">Histidine kinase</fullName>
    </submittedName>
</protein>
<dbReference type="InterPro" id="IPR036890">
    <property type="entry name" value="HATPase_C_sf"/>
</dbReference>
<name>A0A941JMM8_NIACI</name>
<dbReference type="SUPFAM" id="SSF55874">
    <property type="entry name" value="ATPase domain of HSP90 chaperone/DNA topoisomerase II/histidine kinase"/>
    <property type="match status" value="1"/>
</dbReference>
<dbReference type="InterPro" id="IPR003594">
    <property type="entry name" value="HATPase_dom"/>
</dbReference>
<keyword evidence="8" id="KW-0067">ATP-binding</keyword>
<evidence type="ECO:0000256" key="12">
    <source>
        <dbReference type="SAM" id="Coils"/>
    </source>
</evidence>
<keyword evidence="9 13" id="KW-1133">Transmembrane helix</keyword>
<dbReference type="RefSeq" id="WP_212118458.1">
    <property type="nucleotide sequence ID" value="NZ_JAGTPX020000008.1"/>
</dbReference>
<evidence type="ECO:0000256" key="7">
    <source>
        <dbReference type="ARBA" id="ARBA00022777"/>
    </source>
</evidence>
<keyword evidence="2" id="KW-1003">Cell membrane</keyword>
<keyword evidence="10" id="KW-0902">Two-component regulatory system</keyword>
<dbReference type="GO" id="GO:0005886">
    <property type="term" value="C:plasma membrane"/>
    <property type="evidence" value="ECO:0007669"/>
    <property type="project" value="UniProtKB-SubCell"/>
</dbReference>
<evidence type="ECO:0000256" key="6">
    <source>
        <dbReference type="ARBA" id="ARBA00022741"/>
    </source>
</evidence>
<dbReference type="EMBL" id="JAGTPX010000007">
    <property type="protein sequence ID" value="MBR8669674.1"/>
    <property type="molecule type" value="Genomic_DNA"/>
</dbReference>
<evidence type="ECO:0000256" key="3">
    <source>
        <dbReference type="ARBA" id="ARBA00022553"/>
    </source>
</evidence>
<keyword evidence="11 13" id="KW-0472">Membrane</keyword>
<evidence type="ECO:0000256" key="8">
    <source>
        <dbReference type="ARBA" id="ARBA00022840"/>
    </source>
</evidence>
<reference evidence="15" key="1">
    <citation type="submission" date="2021-04" db="EMBL/GenBank/DDBJ databases">
        <title>Genomic analysis of electroactive and textile dye degrading Bacillus circulans strain: DC10 isolated from constructed wetland-microbial fuel cells treating textile dye wastewaters.</title>
        <authorList>
            <person name="Patel D.U."/>
            <person name="Desai C.R."/>
        </authorList>
    </citation>
    <scope>NUCLEOTIDE SEQUENCE</scope>
    <source>
        <strain evidence="15">DC10</strain>
    </source>
</reference>
<evidence type="ECO:0000259" key="14">
    <source>
        <dbReference type="PROSITE" id="PS50885"/>
    </source>
</evidence>
<keyword evidence="3" id="KW-0597">Phosphoprotein</keyword>
<dbReference type="InterPro" id="IPR050640">
    <property type="entry name" value="Bact_2-comp_sensor_kinase"/>
</dbReference>
<evidence type="ECO:0000256" key="5">
    <source>
        <dbReference type="ARBA" id="ARBA00022692"/>
    </source>
</evidence>
<dbReference type="PROSITE" id="PS50885">
    <property type="entry name" value="HAMP"/>
    <property type="match status" value="1"/>
</dbReference>
<keyword evidence="4" id="KW-0808">Transferase</keyword>
<dbReference type="PANTHER" id="PTHR34220:SF11">
    <property type="entry name" value="SENSOR PROTEIN KINASE HPTS"/>
    <property type="match status" value="1"/>
</dbReference>
<evidence type="ECO:0000313" key="15">
    <source>
        <dbReference type="EMBL" id="MBR8669674.1"/>
    </source>
</evidence>
<organism evidence="15">
    <name type="scientific">Niallia circulans</name>
    <name type="common">Bacillus circulans</name>
    <dbReference type="NCBI Taxonomy" id="1397"/>
    <lineage>
        <taxon>Bacteria</taxon>
        <taxon>Bacillati</taxon>
        <taxon>Bacillota</taxon>
        <taxon>Bacilli</taxon>
        <taxon>Bacillales</taxon>
        <taxon>Bacillaceae</taxon>
        <taxon>Niallia</taxon>
    </lineage>
</organism>
<keyword evidence="12" id="KW-0175">Coiled coil</keyword>
<comment type="subcellular location">
    <subcellularLocation>
        <location evidence="1">Cell membrane</location>
        <topology evidence="1">Multi-pass membrane protein</topology>
    </subcellularLocation>
</comment>
<dbReference type="AlphaFoldDB" id="A0A941JMM8"/>
<dbReference type="Pfam" id="PF02518">
    <property type="entry name" value="HATPase_c"/>
    <property type="match status" value="1"/>
</dbReference>
<evidence type="ECO:0000256" key="9">
    <source>
        <dbReference type="ARBA" id="ARBA00022989"/>
    </source>
</evidence>